<dbReference type="Gene3D" id="2.60.40.10">
    <property type="entry name" value="Immunoglobulins"/>
    <property type="match status" value="1"/>
</dbReference>
<dbReference type="SMART" id="SM00060">
    <property type="entry name" value="FN3"/>
    <property type="match status" value="1"/>
</dbReference>
<dbReference type="RefSeq" id="WP_012947097.1">
    <property type="nucleotide sequence ID" value="NC_013757.1"/>
</dbReference>
<dbReference type="GO" id="GO:0016798">
    <property type="term" value="F:hydrolase activity, acting on glycosyl bonds"/>
    <property type="evidence" value="ECO:0007669"/>
    <property type="project" value="UniProtKB-KW"/>
</dbReference>
<dbReference type="KEGG" id="gob:Gobs_0894"/>
<organism evidence="4 5">
    <name type="scientific">Geodermatophilus obscurus (strain ATCC 25078 / DSM 43160 / JCM 3152 / CCUG 61914 / KCC A-0152 / KCTC 9177 / NBRC 13315 / NRRL B-3577 / G-20)</name>
    <dbReference type="NCBI Taxonomy" id="526225"/>
    <lineage>
        <taxon>Bacteria</taxon>
        <taxon>Bacillati</taxon>
        <taxon>Actinomycetota</taxon>
        <taxon>Actinomycetes</taxon>
        <taxon>Geodermatophilales</taxon>
        <taxon>Geodermatophilaceae</taxon>
        <taxon>Geodermatophilus</taxon>
    </lineage>
</organism>
<dbReference type="GO" id="GO:0000272">
    <property type="term" value="P:polysaccharide catabolic process"/>
    <property type="evidence" value="ECO:0007669"/>
    <property type="project" value="UniProtKB-KW"/>
</dbReference>
<accession>D2S913</accession>
<protein>
    <submittedName>
        <fullName evidence="4">Fibronectin type III domain protein</fullName>
    </submittedName>
</protein>
<feature type="domain" description="Fibronectin type-III" evidence="3">
    <location>
        <begin position="268"/>
        <end position="356"/>
    </location>
</feature>
<dbReference type="HOGENOM" id="CLU_777932_0_0_11"/>
<evidence type="ECO:0000256" key="1">
    <source>
        <dbReference type="ARBA" id="ARBA00023295"/>
    </source>
</evidence>
<sequence>MRPSTSRFPVLRSPALPALVAALAVVAAVLVLPTTSAAFRATTTNPANSLAADRLQPPSGLTATQSCPTSTIVHVSVSTAAGASSLQLPTPPGVSPGDVLVAQIGHKGSATITPPAGWTSIRRDIAYRSDNFPQVTSALFWRVVVTGEPSSATFSLGSAVEMVGGIAAYRGVSTVDAVNASGGRTGTGTTATTPSVTTTVANTMLVDFTTKWQEDLPAPAGTQQRWKLMSGTGTAHLGVSAGDVTATGTGATATRSSASQTNSSTEWAAQTIALRPTAQQPAATLSWTASPSSWATGYKGERIVGGTVQATHTVPIGTTTVTDTGLVNGTTYTYRVWAYRGAWVSTAVTTTLTPSC</sequence>
<keyword evidence="2" id="KW-0624">Polysaccharide degradation</keyword>
<dbReference type="SUPFAM" id="SSF49265">
    <property type="entry name" value="Fibronectin type III"/>
    <property type="match status" value="1"/>
</dbReference>
<keyword evidence="1" id="KW-0378">Hydrolase</keyword>
<dbReference type="InterPro" id="IPR003961">
    <property type="entry name" value="FN3_dom"/>
</dbReference>
<dbReference type="Proteomes" id="UP000001382">
    <property type="component" value="Chromosome"/>
</dbReference>
<dbReference type="AlphaFoldDB" id="D2S913"/>
<gene>
    <name evidence="4" type="ordered locus">Gobs_0894</name>
</gene>
<dbReference type="STRING" id="526225.Gobs_0894"/>
<name>D2S913_GEOOG</name>
<dbReference type="InterPro" id="IPR013783">
    <property type="entry name" value="Ig-like_fold"/>
</dbReference>
<keyword evidence="1" id="KW-0326">Glycosidase</keyword>
<dbReference type="CDD" id="cd00063">
    <property type="entry name" value="FN3"/>
    <property type="match status" value="1"/>
</dbReference>
<evidence type="ECO:0000256" key="2">
    <source>
        <dbReference type="ARBA" id="ARBA00023326"/>
    </source>
</evidence>
<dbReference type="InterPro" id="IPR036116">
    <property type="entry name" value="FN3_sf"/>
</dbReference>
<evidence type="ECO:0000313" key="4">
    <source>
        <dbReference type="EMBL" id="ADB73656.1"/>
    </source>
</evidence>
<proteinExistence type="predicted"/>
<keyword evidence="2" id="KW-0119">Carbohydrate metabolism</keyword>
<dbReference type="EMBL" id="CP001867">
    <property type="protein sequence ID" value="ADB73656.1"/>
    <property type="molecule type" value="Genomic_DNA"/>
</dbReference>
<reference evidence="5" key="2">
    <citation type="submission" date="2010-01" db="EMBL/GenBank/DDBJ databases">
        <title>The complete genome of Geodermatophilus obscurus DSM 43160.</title>
        <authorList>
            <consortium name="US DOE Joint Genome Institute (JGI-PGF)"/>
            <person name="Lucas S."/>
            <person name="Copeland A."/>
            <person name="Lapidus A."/>
            <person name="Glavina del Rio T."/>
            <person name="Dalin E."/>
            <person name="Tice H."/>
            <person name="Bruce D."/>
            <person name="Goodwin L."/>
            <person name="Pitluck S."/>
            <person name="Kyrpides N."/>
            <person name="Mavromatis K."/>
            <person name="Ivanova N."/>
            <person name="Munk A.C."/>
            <person name="Brettin T."/>
            <person name="Detter J.C."/>
            <person name="Han C."/>
            <person name="Larimer F."/>
            <person name="Land M."/>
            <person name="Hauser L."/>
            <person name="Markowitz V."/>
            <person name="Cheng J.-F."/>
            <person name="Hugenholtz P."/>
            <person name="Woyke T."/>
            <person name="Wu D."/>
            <person name="Jando M."/>
            <person name="Schneider S."/>
            <person name="Klenk H.-P."/>
            <person name="Eisen J.A."/>
        </authorList>
    </citation>
    <scope>NUCLEOTIDE SEQUENCE [LARGE SCALE GENOMIC DNA]</scope>
    <source>
        <strain evidence="5">ATCC 25078 / DSM 43160 / JCM 3152 / KCC A-0152 / KCTC 9177 / NBRC 13315 / NRRL B-3577 / G-20</strain>
    </source>
</reference>
<evidence type="ECO:0000259" key="3">
    <source>
        <dbReference type="PROSITE" id="PS50853"/>
    </source>
</evidence>
<reference evidence="4 5" key="1">
    <citation type="journal article" date="2010" name="Stand. Genomic Sci.">
        <title>Complete genome sequence of Geodermatophilus obscurus type strain (G-20).</title>
        <authorList>
            <person name="Ivanova N."/>
            <person name="Sikorski J."/>
            <person name="Jando M."/>
            <person name="Munk C."/>
            <person name="Lapidus A."/>
            <person name="Glavina Del Rio T."/>
            <person name="Copeland A."/>
            <person name="Tice H."/>
            <person name="Cheng J.-F."/>
            <person name="Lucas S."/>
            <person name="Chen F."/>
            <person name="Nolan M."/>
            <person name="Bruce D."/>
            <person name="Goodwin L."/>
            <person name="Pitluck S."/>
            <person name="Mavromatis K."/>
            <person name="Mikhailova N."/>
            <person name="Pati A."/>
            <person name="Chen A."/>
            <person name="Palaniappan K."/>
            <person name="Land M."/>
            <person name="Hauser L."/>
            <person name="Chang Y.-J."/>
            <person name="Jeffries C.D."/>
            <person name="Meincke L."/>
            <person name="Brettin T."/>
            <person name="Detter J.C."/>
            <person name="Detter J.C."/>
            <person name="Rohde M."/>
            <person name="Goeker M."/>
            <person name="Bristow J."/>
            <person name="Eisen J.A."/>
            <person name="Markowitz V."/>
            <person name="Hugenholtz P."/>
            <person name="Kyrpides N.C."/>
            <person name="Klenk H.-P."/>
        </authorList>
    </citation>
    <scope>NUCLEOTIDE SEQUENCE [LARGE SCALE GENOMIC DNA]</scope>
    <source>
        <strain evidence="5">ATCC 25078 / DSM 43160 / JCM 3152 / KCC A-0152 / KCTC 9177 / NBRC 13315 / NRRL B-3577 / G-20</strain>
    </source>
</reference>
<evidence type="ECO:0000313" key="5">
    <source>
        <dbReference type="Proteomes" id="UP000001382"/>
    </source>
</evidence>
<keyword evidence="5" id="KW-1185">Reference proteome</keyword>
<dbReference type="PROSITE" id="PS50853">
    <property type="entry name" value="FN3"/>
    <property type="match status" value="1"/>
</dbReference>